<accession>A0ABY0BYT9</accession>
<evidence type="ECO:0008006" key="3">
    <source>
        <dbReference type="Google" id="ProtNLM"/>
    </source>
</evidence>
<dbReference type="RefSeq" id="WP_126789080.1">
    <property type="nucleotide sequence ID" value="NZ_PIPN01000003.1"/>
</dbReference>
<proteinExistence type="predicted"/>
<dbReference type="EMBL" id="PIPN01000003">
    <property type="protein sequence ID" value="RUO29808.1"/>
    <property type="molecule type" value="Genomic_DNA"/>
</dbReference>
<dbReference type="InterPro" id="IPR036641">
    <property type="entry name" value="HPT_dom_sf"/>
</dbReference>
<sequence>MTSSPLLDVDYGLRICQHKQTLYRSVLESFVQQHAALLSSEALTSEQAQELAHNWKSTAPACGARPLADLATSLAPPAPLPSAGQSLQLLELAQDTLEQIQAQLNSRSHAVKTTSLTKELLQKLEQHNLSAVTLLNSWASCDAAHWPDDDLADIELALQAFDFERAKQLVMQGLISHQDDTNKE</sequence>
<gene>
    <name evidence="1" type="ORF">CWE12_07495</name>
</gene>
<evidence type="ECO:0000313" key="2">
    <source>
        <dbReference type="Proteomes" id="UP000287410"/>
    </source>
</evidence>
<name>A0ABY0BYT9_9GAMM</name>
<protein>
    <recommendedName>
        <fullName evidence="3">HPt domain-containing protein</fullName>
    </recommendedName>
</protein>
<keyword evidence="2" id="KW-1185">Reference proteome</keyword>
<dbReference type="Gene3D" id="1.20.120.160">
    <property type="entry name" value="HPT domain"/>
    <property type="match status" value="1"/>
</dbReference>
<reference evidence="1 2" key="1">
    <citation type="journal article" date="2018" name="Front. Microbiol.">
        <title>Genome-Based Analysis Reveals the Taxonomy and Diversity of the Family Idiomarinaceae.</title>
        <authorList>
            <person name="Liu Y."/>
            <person name="Lai Q."/>
            <person name="Shao Z."/>
        </authorList>
    </citation>
    <scope>NUCLEOTIDE SEQUENCE [LARGE SCALE GENOMIC DNA]</scope>
    <source>
        <strain evidence="1 2">GBSy1</strain>
    </source>
</reference>
<comment type="caution">
    <text evidence="1">The sequence shown here is derived from an EMBL/GenBank/DDBJ whole genome shotgun (WGS) entry which is preliminary data.</text>
</comment>
<evidence type="ECO:0000313" key="1">
    <source>
        <dbReference type="EMBL" id="RUO29808.1"/>
    </source>
</evidence>
<dbReference type="SUPFAM" id="SSF47226">
    <property type="entry name" value="Histidine-containing phosphotransfer domain, HPT domain"/>
    <property type="match status" value="1"/>
</dbReference>
<organism evidence="1 2">
    <name type="scientific">Aliidiomarina sedimenti</name>
    <dbReference type="NCBI Taxonomy" id="1933879"/>
    <lineage>
        <taxon>Bacteria</taxon>
        <taxon>Pseudomonadati</taxon>
        <taxon>Pseudomonadota</taxon>
        <taxon>Gammaproteobacteria</taxon>
        <taxon>Alteromonadales</taxon>
        <taxon>Idiomarinaceae</taxon>
        <taxon>Aliidiomarina</taxon>
    </lineage>
</organism>
<dbReference type="Proteomes" id="UP000287410">
    <property type="component" value="Unassembled WGS sequence"/>
</dbReference>